<evidence type="ECO:0000256" key="8">
    <source>
        <dbReference type="SAM" id="Phobius"/>
    </source>
</evidence>
<keyword evidence="2" id="KW-0813">Transport</keyword>
<dbReference type="Pfam" id="PF07690">
    <property type="entry name" value="MFS_1"/>
    <property type="match status" value="1"/>
</dbReference>
<feature type="transmembrane region" description="Helical" evidence="8">
    <location>
        <begin position="202"/>
        <end position="229"/>
    </location>
</feature>
<evidence type="ECO:0000256" key="5">
    <source>
        <dbReference type="ARBA" id="ARBA00022989"/>
    </source>
</evidence>
<feature type="transmembrane region" description="Helical" evidence="8">
    <location>
        <begin position="75"/>
        <end position="97"/>
    </location>
</feature>
<sequence length="503" mass="52357">MPTDGSESAGISEYDTLMRAEDGHARTAGARRGVVVVGSATIVADIGLAALANALNQADRQIMPIAAVAMRAELGWTQMQLGYVLSAFAYGYICVQLPSGWISARLPPFALLFAAVTAWSACTALTAGAARASFPALIACRVAMGVAEGFCLPAIFQLFTTRVPVRLRSRAFAAMLGSGALGQLAGLLVAPLVPPPWERTFFLFGGAGVAWCALCLLVACAHCVCCCLCRPELRVTANLDDVPPPDRLAKASAPRDARARARGADEGEAHSEARSDSSSTLSADERASEPSQVAAHEPAQRPPLAQLLVCRPLLAICCAHFGQNWSNYMLSSWLPTYLSEVLGMPTRGLAFTSLPFLANALAGMAVGSVADALIARRACSVLAVRRLATAVGLLGPAVCHVIFPAAKTPATAIAIVSASFTLGAATSSGFMANHADISQSYAGLTFGVANTFATIPGLLAGPLTARMVRQAGGAWEPVFWTAAGVNVVCTCVYVLLSRAHRVL</sequence>
<dbReference type="EMBL" id="JAGTXO010000001">
    <property type="protein sequence ID" value="KAG8470118.1"/>
    <property type="molecule type" value="Genomic_DNA"/>
</dbReference>
<feature type="region of interest" description="Disordered" evidence="7">
    <location>
        <begin position="245"/>
        <end position="298"/>
    </location>
</feature>
<dbReference type="FunFam" id="1.20.1250.20:FF:000003">
    <property type="entry name" value="Solute carrier family 17 member 3"/>
    <property type="match status" value="1"/>
</dbReference>
<comment type="caution">
    <text evidence="10">The sequence shown here is derived from an EMBL/GenBank/DDBJ whole genome shotgun (WGS) entry which is preliminary data.</text>
</comment>
<dbReference type="PANTHER" id="PTHR11662:SF40">
    <property type="entry name" value="MAJOR FACILITATOR SUPERFAMILY (MFS) PROFILE DOMAIN-CONTAINING PROTEIN"/>
    <property type="match status" value="1"/>
</dbReference>
<accession>A0A8J5XL37</accession>
<evidence type="ECO:0000256" key="7">
    <source>
        <dbReference type="SAM" id="MobiDB-lite"/>
    </source>
</evidence>
<dbReference type="InterPro" id="IPR020846">
    <property type="entry name" value="MFS_dom"/>
</dbReference>
<dbReference type="GO" id="GO:0006820">
    <property type="term" value="P:monoatomic anion transport"/>
    <property type="evidence" value="ECO:0007669"/>
    <property type="project" value="TreeGrafter"/>
</dbReference>
<name>A0A8J5XL37_DIALT</name>
<keyword evidence="4" id="KW-0769">Symport</keyword>
<dbReference type="InterPro" id="IPR050382">
    <property type="entry name" value="MFS_Na/Anion_cotransporter"/>
</dbReference>
<keyword evidence="3 8" id="KW-0812">Transmembrane</keyword>
<dbReference type="GO" id="GO:0016020">
    <property type="term" value="C:membrane"/>
    <property type="evidence" value="ECO:0007669"/>
    <property type="project" value="UniProtKB-SubCell"/>
</dbReference>
<proteinExistence type="predicted"/>
<dbReference type="Proteomes" id="UP000751190">
    <property type="component" value="Unassembled WGS sequence"/>
</dbReference>
<evidence type="ECO:0000313" key="10">
    <source>
        <dbReference type="EMBL" id="KAG8470118.1"/>
    </source>
</evidence>
<feature type="transmembrane region" description="Helical" evidence="8">
    <location>
        <begin position="109"/>
        <end position="130"/>
    </location>
</feature>
<feature type="transmembrane region" description="Helical" evidence="8">
    <location>
        <begin position="412"/>
        <end position="432"/>
    </location>
</feature>
<evidence type="ECO:0000259" key="9">
    <source>
        <dbReference type="PROSITE" id="PS50850"/>
    </source>
</evidence>
<dbReference type="GO" id="GO:0015293">
    <property type="term" value="F:symporter activity"/>
    <property type="evidence" value="ECO:0007669"/>
    <property type="project" value="UniProtKB-KW"/>
</dbReference>
<feature type="transmembrane region" description="Helical" evidence="8">
    <location>
        <begin position="444"/>
        <end position="465"/>
    </location>
</feature>
<evidence type="ECO:0000256" key="6">
    <source>
        <dbReference type="ARBA" id="ARBA00023136"/>
    </source>
</evidence>
<dbReference type="PANTHER" id="PTHR11662">
    <property type="entry name" value="SOLUTE CARRIER FAMILY 17"/>
    <property type="match status" value="1"/>
</dbReference>
<protein>
    <recommendedName>
        <fullName evidence="9">Major facilitator superfamily (MFS) profile domain-containing protein</fullName>
    </recommendedName>
</protein>
<feature type="domain" description="Major facilitator superfamily (MFS) profile" evidence="9">
    <location>
        <begin position="45"/>
        <end position="501"/>
    </location>
</feature>
<dbReference type="PROSITE" id="PS50850">
    <property type="entry name" value="MFS"/>
    <property type="match status" value="1"/>
</dbReference>
<dbReference type="OrthoDB" id="2250022at2759"/>
<comment type="subcellular location">
    <subcellularLocation>
        <location evidence="1">Membrane</location>
        <topology evidence="1">Multi-pass membrane protein</topology>
    </subcellularLocation>
</comment>
<feature type="transmembrane region" description="Helical" evidence="8">
    <location>
        <begin position="477"/>
        <end position="496"/>
    </location>
</feature>
<dbReference type="InterPro" id="IPR036259">
    <property type="entry name" value="MFS_trans_sf"/>
</dbReference>
<dbReference type="InterPro" id="IPR011701">
    <property type="entry name" value="MFS"/>
</dbReference>
<gene>
    <name evidence="10" type="ORF">KFE25_008539</name>
</gene>
<evidence type="ECO:0000313" key="11">
    <source>
        <dbReference type="Proteomes" id="UP000751190"/>
    </source>
</evidence>
<reference evidence="10" key="1">
    <citation type="submission" date="2021-05" db="EMBL/GenBank/DDBJ databases">
        <title>The genome of the haptophyte Pavlova lutheri (Diacronema luteri, Pavlovales) - a model for lipid biosynthesis in eukaryotic algae.</title>
        <authorList>
            <person name="Hulatt C.J."/>
            <person name="Posewitz M.C."/>
        </authorList>
    </citation>
    <scope>NUCLEOTIDE SEQUENCE</scope>
    <source>
        <strain evidence="10">NIVA-4/92</strain>
    </source>
</reference>
<dbReference type="OMA" id="LITFWMP"/>
<evidence type="ECO:0000256" key="4">
    <source>
        <dbReference type="ARBA" id="ARBA00022847"/>
    </source>
</evidence>
<dbReference type="Gene3D" id="1.20.1250.20">
    <property type="entry name" value="MFS general substrate transporter like domains"/>
    <property type="match status" value="2"/>
</dbReference>
<dbReference type="AlphaFoldDB" id="A0A8J5XL37"/>
<keyword evidence="11" id="KW-1185">Reference proteome</keyword>
<feature type="compositionally biased region" description="Basic and acidic residues" evidence="7">
    <location>
        <begin position="247"/>
        <end position="275"/>
    </location>
</feature>
<evidence type="ECO:0000256" key="3">
    <source>
        <dbReference type="ARBA" id="ARBA00022692"/>
    </source>
</evidence>
<keyword evidence="5 8" id="KW-1133">Transmembrane helix</keyword>
<feature type="transmembrane region" description="Helical" evidence="8">
    <location>
        <begin position="136"/>
        <end position="159"/>
    </location>
</feature>
<organism evidence="10 11">
    <name type="scientific">Diacronema lutheri</name>
    <name type="common">Unicellular marine alga</name>
    <name type="synonym">Monochrysis lutheri</name>
    <dbReference type="NCBI Taxonomy" id="2081491"/>
    <lineage>
        <taxon>Eukaryota</taxon>
        <taxon>Haptista</taxon>
        <taxon>Haptophyta</taxon>
        <taxon>Pavlovophyceae</taxon>
        <taxon>Pavlovales</taxon>
        <taxon>Pavlovaceae</taxon>
        <taxon>Diacronema</taxon>
    </lineage>
</organism>
<evidence type="ECO:0000256" key="2">
    <source>
        <dbReference type="ARBA" id="ARBA00022448"/>
    </source>
</evidence>
<keyword evidence="6 8" id="KW-0472">Membrane</keyword>
<feature type="transmembrane region" description="Helical" evidence="8">
    <location>
        <begin position="387"/>
        <end position="406"/>
    </location>
</feature>
<dbReference type="SUPFAM" id="SSF103473">
    <property type="entry name" value="MFS general substrate transporter"/>
    <property type="match status" value="1"/>
</dbReference>
<feature type="transmembrane region" description="Helical" evidence="8">
    <location>
        <begin position="34"/>
        <end position="55"/>
    </location>
</feature>
<evidence type="ECO:0000256" key="1">
    <source>
        <dbReference type="ARBA" id="ARBA00004141"/>
    </source>
</evidence>
<feature type="transmembrane region" description="Helical" evidence="8">
    <location>
        <begin position="171"/>
        <end position="190"/>
    </location>
</feature>